<dbReference type="Proteomes" id="UP000275078">
    <property type="component" value="Unassembled WGS sequence"/>
</dbReference>
<protein>
    <recommendedName>
        <fullName evidence="1">F-box domain-containing protein</fullName>
    </recommendedName>
</protein>
<dbReference type="EMBL" id="ML119680">
    <property type="protein sequence ID" value="RPA81396.1"/>
    <property type="molecule type" value="Genomic_DNA"/>
</dbReference>
<gene>
    <name evidence="2" type="ORF">BJ508DRAFT_326519</name>
</gene>
<evidence type="ECO:0000313" key="3">
    <source>
        <dbReference type="Proteomes" id="UP000275078"/>
    </source>
</evidence>
<feature type="domain" description="F-box" evidence="1">
    <location>
        <begin position="1"/>
        <end position="56"/>
    </location>
</feature>
<dbReference type="PROSITE" id="PS50181">
    <property type="entry name" value="FBOX"/>
    <property type="match status" value="1"/>
</dbReference>
<evidence type="ECO:0000259" key="1">
    <source>
        <dbReference type="PROSITE" id="PS50181"/>
    </source>
</evidence>
<organism evidence="2 3">
    <name type="scientific">Ascobolus immersus RN42</name>
    <dbReference type="NCBI Taxonomy" id="1160509"/>
    <lineage>
        <taxon>Eukaryota</taxon>
        <taxon>Fungi</taxon>
        <taxon>Dikarya</taxon>
        <taxon>Ascomycota</taxon>
        <taxon>Pezizomycotina</taxon>
        <taxon>Pezizomycetes</taxon>
        <taxon>Pezizales</taxon>
        <taxon>Ascobolaceae</taxon>
        <taxon>Ascobolus</taxon>
    </lineage>
</organism>
<name>A0A3N4I7E1_ASCIM</name>
<accession>A0A3N4I7E1</accession>
<reference evidence="2 3" key="1">
    <citation type="journal article" date="2018" name="Nat. Ecol. Evol.">
        <title>Pezizomycetes genomes reveal the molecular basis of ectomycorrhizal truffle lifestyle.</title>
        <authorList>
            <person name="Murat C."/>
            <person name="Payen T."/>
            <person name="Noel B."/>
            <person name="Kuo A."/>
            <person name="Morin E."/>
            <person name="Chen J."/>
            <person name="Kohler A."/>
            <person name="Krizsan K."/>
            <person name="Balestrini R."/>
            <person name="Da Silva C."/>
            <person name="Montanini B."/>
            <person name="Hainaut M."/>
            <person name="Levati E."/>
            <person name="Barry K.W."/>
            <person name="Belfiori B."/>
            <person name="Cichocki N."/>
            <person name="Clum A."/>
            <person name="Dockter R.B."/>
            <person name="Fauchery L."/>
            <person name="Guy J."/>
            <person name="Iotti M."/>
            <person name="Le Tacon F."/>
            <person name="Lindquist E.A."/>
            <person name="Lipzen A."/>
            <person name="Malagnac F."/>
            <person name="Mello A."/>
            <person name="Molinier V."/>
            <person name="Miyauchi S."/>
            <person name="Poulain J."/>
            <person name="Riccioni C."/>
            <person name="Rubini A."/>
            <person name="Sitrit Y."/>
            <person name="Splivallo R."/>
            <person name="Traeger S."/>
            <person name="Wang M."/>
            <person name="Zifcakova L."/>
            <person name="Wipf D."/>
            <person name="Zambonelli A."/>
            <person name="Paolocci F."/>
            <person name="Nowrousian M."/>
            <person name="Ottonello S."/>
            <person name="Baldrian P."/>
            <person name="Spatafora J.W."/>
            <person name="Henrissat B."/>
            <person name="Nagy L.G."/>
            <person name="Aury J.M."/>
            <person name="Wincker P."/>
            <person name="Grigoriev I.V."/>
            <person name="Bonfante P."/>
            <person name="Martin F.M."/>
        </authorList>
    </citation>
    <scope>NUCLEOTIDE SEQUENCE [LARGE SCALE GENOMIC DNA]</scope>
    <source>
        <strain evidence="2 3">RN42</strain>
    </source>
</reference>
<keyword evidence="3" id="KW-1185">Reference proteome</keyword>
<evidence type="ECO:0000313" key="2">
    <source>
        <dbReference type="EMBL" id="RPA81396.1"/>
    </source>
</evidence>
<dbReference type="InterPro" id="IPR001810">
    <property type="entry name" value="F-box_dom"/>
</dbReference>
<sequence length="169" mass="19523">MPLLRIPTELRLIIYKHLSAYTLLLLSKVNKQLQTEINGSPKIIVNSYGYNIYKKRRSRGTPRARLSTHNLLFISSCDLFSNLEGQASTTCRATEILVEQELGLHVLPEDDIEIIGEYFCYWCSIDGTLFIHDYNLRNSKNAPMLFFCFQCWTDGRDLEEDSSEFEDGN</sequence>
<dbReference type="AlphaFoldDB" id="A0A3N4I7E1"/>
<proteinExistence type="predicted"/>